<comment type="caution">
    <text evidence="1">The sequence shown here is derived from an EMBL/GenBank/DDBJ whole genome shotgun (WGS) entry which is preliminary data.</text>
</comment>
<gene>
    <name evidence="1" type="ORF">DLM86_14745</name>
</gene>
<dbReference type="Gene3D" id="3.20.20.80">
    <property type="entry name" value="Glycosidases"/>
    <property type="match status" value="1"/>
</dbReference>
<dbReference type="InterPro" id="IPR017853">
    <property type="entry name" value="GH"/>
</dbReference>
<dbReference type="RefSeq" id="WP_110840801.1">
    <property type="nucleotide sequence ID" value="NZ_QJVJ01000006.1"/>
</dbReference>
<evidence type="ECO:0000313" key="2">
    <source>
        <dbReference type="Proteomes" id="UP000247476"/>
    </source>
</evidence>
<organism evidence="1 2">
    <name type="scientific">Paenibacillus flagellatus</name>
    <dbReference type="NCBI Taxonomy" id="2211139"/>
    <lineage>
        <taxon>Bacteria</taxon>
        <taxon>Bacillati</taxon>
        <taxon>Bacillota</taxon>
        <taxon>Bacilli</taxon>
        <taxon>Bacillales</taxon>
        <taxon>Paenibacillaceae</taxon>
        <taxon>Paenibacillus</taxon>
    </lineage>
</organism>
<accession>A0A2V5K7M5</accession>
<dbReference type="OrthoDB" id="5171802at2"/>
<dbReference type="SUPFAM" id="SSF51445">
    <property type="entry name" value="(Trans)glycosidases"/>
    <property type="match status" value="1"/>
</dbReference>
<sequence>MAATTRPRTGGLSGPTIQVDPLFPYYANRSPDSVAEEIRLAGFPVVRYFVVNERKVNRKLIEAFRKRGMFVWALVLGNGSFSTEGYPDEWPDWQMKLLRPVDDGYRRFSYFNDDFVAWKTKTITAMLADCPFDGIEIAEPYFPEWNGLESGVYGDVGPYAQRAFRRRYGLEMPEFVRTSSPRYYKNDPDTYRKWVRFRIDAVNGFLDRVINGEGGARRTRPDIAVATWSLAVDAGPDSVSRLADMQGNDAASMIAAVKPDLHVLQTHWPDWGNPDLPADYVRRYEPFVRDIRRRHPDVPIAVQADVGSSRNMIRSRAWTETFAATAAASGYASWTAYEYHIGGAMYEERPTPVLASRTGAREAMISFNKRIRIDPVRLSRELIGFRADGGAHRFAPIDKARVDGSRLYVASDRFPPGSFELRIPGGIRDTPELWLYKDFPANEAAPGASIRVPPWEGERPPPRFR</sequence>
<proteinExistence type="predicted"/>
<dbReference type="AlphaFoldDB" id="A0A2V5K7M5"/>
<name>A0A2V5K7M5_9BACL</name>
<keyword evidence="2" id="KW-1185">Reference proteome</keyword>
<evidence type="ECO:0000313" key="1">
    <source>
        <dbReference type="EMBL" id="PYI53813.1"/>
    </source>
</evidence>
<protein>
    <submittedName>
        <fullName evidence="1">N-acyl-D-glucosamine 2-epimerase</fullName>
    </submittedName>
</protein>
<dbReference type="EMBL" id="QJVJ01000006">
    <property type="protein sequence ID" value="PYI53813.1"/>
    <property type="molecule type" value="Genomic_DNA"/>
</dbReference>
<dbReference type="Proteomes" id="UP000247476">
    <property type="component" value="Unassembled WGS sequence"/>
</dbReference>
<reference evidence="1 2" key="1">
    <citation type="submission" date="2018-05" db="EMBL/GenBank/DDBJ databases">
        <title>Paenibacillus flagellatus sp. nov., isolated from selenium mineral soil.</title>
        <authorList>
            <person name="Dai X."/>
        </authorList>
    </citation>
    <scope>NUCLEOTIDE SEQUENCE [LARGE SCALE GENOMIC DNA]</scope>
    <source>
        <strain evidence="1 2">DXL2</strain>
    </source>
</reference>